<evidence type="ECO:0000259" key="5">
    <source>
        <dbReference type="PROSITE" id="PS50837"/>
    </source>
</evidence>
<dbReference type="Gene3D" id="2.130.10.10">
    <property type="entry name" value="YVTN repeat-like/Quinoprotein amine dehydrogenase"/>
    <property type="match status" value="3"/>
</dbReference>
<dbReference type="SUPFAM" id="SSF52540">
    <property type="entry name" value="P-loop containing nucleoside triphosphate hydrolases"/>
    <property type="match status" value="1"/>
</dbReference>
<dbReference type="InterPro" id="IPR036322">
    <property type="entry name" value="WD40_repeat_dom_sf"/>
</dbReference>
<evidence type="ECO:0000313" key="7">
    <source>
        <dbReference type="Proteomes" id="UP000602905"/>
    </source>
</evidence>
<feature type="compositionally biased region" description="Low complexity" evidence="4">
    <location>
        <begin position="44"/>
        <end position="61"/>
    </location>
</feature>
<evidence type="ECO:0000256" key="4">
    <source>
        <dbReference type="SAM" id="MobiDB-lite"/>
    </source>
</evidence>
<dbReference type="InterPro" id="IPR007111">
    <property type="entry name" value="NACHT_NTPase"/>
</dbReference>
<gene>
    <name evidence="6" type="ORF">RHS03_05894</name>
</gene>
<comment type="caution">
    <text evidence="6">The sequence shown here is derived from an EMBL/GenBank/DDBJ whole genome shotgun (WGS) entry which is preliminary data.</text>
</comment>
<dbReference type="GO" id="GO:1990234">
    <property type="term" value="C:transferase complex"/>
    <property type="evidence" value="ECO:0007669"/>
    <property type="project" value="UniProtKB-ARBA"/>
</dbReference>
<feature type="domain" description="NACHT" evidence="5">
    <location>
        <begin position="288"/>
        <end position="433"/>
    </location>
</feature>
<dbReference type="PROSITE" id="PS50294">
    <property type="entry name" value="WD_REPEATS_REGION"/>
    <property type="match status" value="2"/>
</dbReference>
<evidence type="ECO:0000256" key="2">
    <source>
        <dbReference type="ARBA" id="ARBA00022737"/>
    </source>
</evidence>
<feature type="region of interest" description="Disordered" evidence="4">
    <location>
        <begin position="1"/>
        <end position="90"/>
    </location>
</feature>
<dbReference type="OrthoDB" id="3142434at2759"/>
<dbReference type="Proteomes" id="UP000602905">
    <property type="component" value="Unassembled WGS sequence"/>
</dbReference>
<keyword evidence="2" id="KW-0677">Repeat</keyword>
<dbReference type="InterPro" id="IPR015943">
    <property type="entry name" value="WD40/YVTN_repeat-like_dom_sf"/>
</dbReference>
<dbReference type="InterPro" id="IPR020472">
    <property type="entry name" value="WD40_PAC1"/>
</dbReference>
<dbReference type="InterPro" id="IPR001680">
    <property type="entry name" value="WD40_rpt"/>
</dbReference>
<dbReference type="SMART" id="SM00320">
    <property type="entry name" value="WD40"/>
    <property type="match status" value="6"/>
</dbReference>
<organism evidence="6 7">
    <name type="scientific">Rhizoctonia solani</name>
    <dbReference type="NCBI Taxonomy" id="456999"/>
    <lineage>
        <taxon>Eukaryota</taxon>
        <taxon>Fungi</taxon>
        <taxon>Dikarya</taxon>
        <taxon>Basidiomycota</taxon>
        <taxon>Agaricomycotina</taxon>
        <taxon>Agaricomycetes</taxon>
        <taxon>Cantharellales</taxon>
        <taxon>Ceratobasidiaceae</taxon>
        <taxon>Rhizoctonia</taxon>
    </lineage>
</organism>
<dbReference type="Gene3D" id="3.40.50.300">
    <property type="entry name" value="P-loop containing nucleotide triphosphate hydrolases"/>
    <property type="match status" value="1"/>
</dbReference>
<dbReference type="PANTHER" id="PTHR22847">
    <property type="entry name" value="WD40 REPEAT PROTEIN"/>
    <property type="match status" value="1"/>
</dbReference>
<dbReference type="Pfam" id="PF24883">
    <property type="entry name" value="NPHP3_N"/>
    <property type="match status" value="1"/>
</dbReference>
<dbReference type="SUPFAM" id="SSF82171">
    <property type="entry name" value="DPP6 N-terminal domain-like"/>
    <property type="match status" value="1"/>
</dbReference>
<evidence type="ECO:0000313" key="6">
    <source>
        <dbReference type="EMBL" id="KAF8704567.1"/>
    </source>
</evidence>
<feature type="non-terminal residue" evidence="6">
    <location>
        <position position="1517"/>
    </location>
</feature>
<dbReference type="EMBL" id="JACYCD010000054">
    <property type="protein sequence ID" value="KAF8704567.1"/>
    <property type="molecule type" value="Genomic_DNA"/>
</dbReference>
<dbReference type="InterPro" id="IPR056884">
    <property type="entry name" value="NPHP3-like_N"/>
</dbReference>
<dbReference type="PANTHER" id="PTHR22847:SF637">
    <property type="entry name" value="WD REPEAT DOMAIN 5B"/>
    <property type="match status" value="1"/>
</dbReference>
<dbReference type="PROSITE" id="PS00678">
    <property type="entry name" value="WD_REPEATS_1"/>
    <property type="match status" value="1"/>
</dbReference>
<feature type="repeat" description="WD" evidence="3">
    <location>
        <begin position="955"/>
        <end position="996"/>
    </location>
</feature>
<dbReference type="SUPFAM" id="SSF50978">
    <property type="entry name" value="WD40 repeat-like"/>
    <property type="match status" value="1"/>
</dbReference>
<accession>A0A8H7LSJ8</accession>
<keyword evidence="1 3" id="KW-0853">WD repeat</keyword>
<dbReference type="PRINTS" id="PR00320">
    <property type="entry name" value="GPROTEINBRPT"/>
</dbReference>
<dbReference type="Pfam" id="PF00400">
    <property type="entry name" value="WD40"/>
    <property type="match status" value="2"/>
</dbReference>
<evidence type="ECO:0000256" key="3">
    <source>
        <dbReference type="PROSITE-ProRule" id="PRU00221"/>
    </source>
</evidence>
<proteinExistence type="predicted"/>
<name>A0A8H7LSJ8_9AGAM</name>
<feature type="compositionally biased region" description="Low complexity" evidence="4">
    <location>
        <begin position="70"/>
        <end position="83"/>
    </location>
</feature>
<protein>
    <submittedName>
        <fullName evidence="6">WD40 repeat-like protein</fullName>
    </submittedName>
</protein>
<dbReference type="InterPro" id="IPR027417">
    <property type="entry name" value="P-loop_NTPase"/>
</dbReference>
<dbReference type="InterPro" id="IPR019775">
    <property type="entry name" value="WD40_repeat_CS"/>
</dbReference>
<evidence type="ECO:0000256" key="1">
    <source>
        <dbReference type="ARBA" id="ARBA00022574"/>
    </source>
</evidence>
<feature type="repeat" description="WD" evidence="3">
    <location>
        <begin position="1118"/>
        <end position="1150"/>
    </location>
</feature>
<reference evidence="6" key="1">
    <citation type="submission" date="2020-09" db="EMBL/GenBank/DDBJ databases">
        <title>Comparative genome analyses of four rice-infecting Rhizoctonia solani isolates reveal extensive enrichment of homogalacturonan modification genes.</title>
        <authorList>
            <person name="Lee D.-Y."/>
            <person name="Jeon J."/>
            <person name="Kim K.-T."/>
            <person name="Cheong K."/>
            <person name="Song H."/>
            <person name="Choi G."/>
            <person name="Ko J."/>
            <person name="Opiyo S.O."/>
            <person name="Zuo S."/>
            <person name="Madhav S."/>
            <person name="Lee Y.-H."/>
            <person name="Wang G.-L."/>
        </authorList>
    </citation>
    <scope>NUCLEOTIDE SEQUENCE</scope>
    <source>
        <strain evidence="6">AG1-IA WGL</strain>
    </source>
</reference>
<dbReference type="PROSITE" id="PS50837">
    <property type="entry name" value="NACHT"/>
    <property type="match status" value="1"/>
</dbReference>
<sequence>MEHEGSRKKQKKRLGDVLSLRKWLRSPEDKDESNSETFSSPGASTLGGLSVVVGSGQSNNVAPSSMAKESSQAIQSSTSSTSALDTTAPVQEVANSPWSTLEKALQALSTTRHICPSLASAADDLRLYLPMTTRKIEQDYKNITAELKSVLELTAKHMNDVSFEESSEAISVISQAIKKEIEAIGVHQSRRGAQRVLGSGGDDEDVIRRYRRIEQLFRQIHGEASLSTWNTANKQHTNSLIEGLNPAKQARFDSSLSTEIGRRTCTENTRTKILQSSLVWSEEPNSAKVYWMNGMAGTGKTTIACSLCVELQARKQLAASFFCTRTSPECREAKRIVPTIAYQFARRSTPFRSALCKALEEDPDIGVGHISSQFELLLRRPLIKARDRLPNNLVIVIDALDECIDSRVVEDFLGLLFRSAMDLPVRFYVTSRPEPAIRDRMMVESERSRLILYLHEIEHSLVKADIELYLREELAFMSPTDADVKKLAAHAGNLFIYAATAVRYICPRKKGADSRTRFSVILAINMESKQKLSGINDLYTAILSAAVDDQALEPCENESILNALWAVVCACEPIRISTLAALSGLDDVERIQIALQPLRSVLHVSDHSELVTILHTSFPDYMFDKKRSGRFYCEKVSYGRFLAERCFIILKRQLRFNICAIKSSYTHNDEISGIEEIIHKNVSEDLFYASRFWIDHLTQTEITDDLITIVQNFLSQKLLFWMEVLSLKKCLNTGIAGMTRLNTWLAPLELVKNQHLLKLASDASKFIASYASSSASGYAPHIYISALPLSPPSSYIRSYYLPRFNGLPKVSGPLTNKLEQSGLTTWKSTFFFSFAMFLRGGDLIVLVDENGVVNVQNIYNGKHFVAPFNPHNGPIKHLGVSKNGTQLIFVSHRAVAVWSMQDGSLIVRPFMPRDGVSAAIELSPDGVHIASGSFDGRIDISNLEDPDPILPVRTLMGHTSTIGSIDFSSDGARVVSASSDKTIRIWDVYTGNTILFGTIWGEQLSPPPPIEEGSVPMILGPQSDERPTPVKFSRDGSHIISVNRSFSDSIRIWNTSDGSFTGRRFPGEKEYKWTFALSPGSEYIAVVPFPESKSQGPDYSAVIEVWNMHTGILVAGPLKGHTGRIKHLGFSDDGTRIISASYDGTVRVWDTHDRVTQIQPKKTRKTTPGYEARSTNFPRPDKSGRCLRFGCSKPSESLCFQISLDNARIFTISTDGRMCTWDAHTSALVDGPHPCSTEKDLCSAVCSADGTRIVSWNSQIEFVELWDAQLHRSITYCKTGGYLYSPRVMLARKGRRFITEVHYPERLLNIWDTEYGAHIAGPLRLGKMLDFSPDGLYVVCQDHNNSTIGCLHVISVDSTDEVFKVDAPDNRHIVSAKFSWDGLSLVYNARHTCYLWNTRDHTIHTIITESTWTSLLNSRIYSTDGWYLASASDDETKQSDLMVWSFPIDKPSHVTIRSDGWAVGSQSRVVFWVPTEIRKKTTECSGIVIEEDSGDWLCVDYNDMVVGDEWSHCYIGN</sequence>
<dbReference type="PROSITE" id="PS50082">
    <property type="entry name" value="WD_REPEATS_2"/>
    <property type="match status" value="2"/>
</dbReference>